<reference evidence="2" key="1">
    <citation type="submission" date="2020-11" db="EMBL/GenBank/DDBJ databases">
        <authorList>
            <consortium name="DOE Joint Genome Institute"/>
            <person name="Ahrendt S."/>
            <person name="Riley R."/>
            <person name="Andreopoulos W."/>
            <person name="Labutti K."/>
            <person name="Pangilinan J."/>
            <person name="Ruiz-Duenas F.J."/>
            <person name="Barrasa J.M."/>
            <person name="Sanchez-Garcia M."/>
            <person name="Camarero S."/>
            <person name="Miyauchi S."/>
            <person name="Serrano A."/>
            <person name="Linde D."/>
            <person name="Babiker R."/>
            <person name="Drula E."/>
            <person name="Ayuso-Fernandez I."/>
            <person name="Pacheco R."/>
            <person name="Padilla G."/>
            <person name="Ferreira P."/>
            <person name="Barriuso J."/>
            <person name="Kellner H."/>
            <person name="Castanera R."/>
            <person name="Alfaro M."/>
            <person name="Ramirez L."/>
            <person name="Pisabarro A.G."/>
            <person name="Kuo A."/>
            <person name="Tritt A."/>
            <person name="Lipzen A."/>
            <person name="He G."/>
            <person name="Yan M."/>
            <person name="Ng V."/>
            <person name="Cullen D."/>
            <person name="Martin F."/>
            <person name="Rosso M.-N."/>
            <person name="Henrissat B."/>
            <person name="Hibbett D."/>
            <person name="Martinez A.T."/>
            <person name="Grigoriev I.V."/>
        </authorList>
    </citation>
    <scope>NUCLEOTIDE SEQUENCE</scope>
    <source>
        <strain evidence="2">CBS 247.69</strain>
    </source>
</reference>
<protein>
    <submittedName>
        <fullName evidence="2">Uncharacterized protein</fullName>
    </submittedName>
</protein>
<keyword evidence="1" id="KW-1133">Transmembrane helix</keyword>
<evidence type="ECO:0000313" key="3">
    <source>
        <dbReference type="Proteomes" id="UP000807353"/>
    </source>
</evidence>
<accession>A0A9P5XXG0</accession>
<keyword evidence="1" id="KW-0812">Transmembrane</keyword>
<keyword evidence="3" id="KW-1185">Reference proteome</keyword>
<proteinExistence type="predicted"/>
<gene>
    <name evidence="2" type="ORF">BDZ94DRAFT_1270316</name>
</gene>
<keyword evidence="1" id="KW-0472">Membrane</keyword>
<name>A0A9P5XXG0_9AGAR</name>
<dbReference type="EMBL" id="MU150337">
    <property type="protein sequence ID" value="KAF9458548.1"/>
    <property type="molecule type" value="Genomic_DNA"/>
</dbReference>
<evidence type="ECO:0000256" key="1">
    <source>
        <dbReference type="SAM" id="Phobius"/>
    </source>
</evidence>
<dbReference type="Proteomes" id="UP000807353">
    <property type="component" value="Unassembled WGS sequence"/>
</dbReference>
<feature type="transmembrane region" description="Helical" evidence="1">
    <location>
        <begin position="6"/>
        <end position="30"/>
    </location>
</feature>
<sequence length="59" mass="6900">MLFSRTYLYFWIAIPRIMINLLVTQAQGAYDLSRTDRHSMKLVLSGGVAMQLFLLTFWT</sequence>
<feature type="transmembrane region" description="Helical" evidence="1">
    <location>
        <begin position="42"/>
        <end position="58"/>
    </location>
</feature>
<comment type="caution">
    <text evidence="2">The sequence shown here is derived from an EMBL/GenBank/DDBJ whole genome shotgun (WGS) entry which is preliminary data.</text>
</comment>
<dbReference type="AlphaFoldDB" id="A0A9P5XXG0"/>
<evidence type="ECO:0000313" key="2">
    <source>
        <dbReference type="EMBL" id="KAF9458548.1"/>
    </source>
</evidence>
<organism evidence="2 3">
    <name type="scientific">Collybia nuda</name>
    <dbReference type="NCBI Taxonomy" id="64659"/>
    <lineage>
        <taxon>Eukaryota</taxon>
        <taxon>Fungi</taxon>
        <taxon>Dikarya</taxon>
        <taxon>Basidiomycota</taxon>
        <taxon>Agaricomycotina</taxon>
        <taxon>Agaricomycetes</taxon>
        <taxon>Agaricomycetidae</taxon>
        <taxon>Agaricales</taxon>
        <taxon>Tricholomatineae</taxon>
        <taxon>Clitocybaceae</taxon>
        <taxon>Collybia</taxon>
    </lineage>
</organism>